<dbReference type="Proteomes" id="UP000694402">
    <property type="component" value="Unassembled WGS sequence"/>
</dbReference>
<dbReference type="GO" id="GO:0005788">
    <property type="term" value="C:endoplasmic reticulum lumen"/>
    <property type="evidence" value="ECO:0007669"/>
    <property type="project" value="UniProtKB-SubCell"/>
</dbReference>
<protein>
    <recommendedName>
        <fullName evidence="6">Endoplasmic reticulum lectin</fullName>
    </recommendedName>
</protein>
<reference evidence="9" key="3">
    <citation type="submission" date="2025-09" db="UniProtKB">
        <authorList>
            <consortium name="Ensembl"/>
        </authorList>
    </citation>
    <scope>IDENTIFICATION</scope>
</reference>
<evidence type="ECO:0000256" key="7">
    <source>
        <dbReference type="SAM" id="SignalP"/>
    </source>
</evidence>
<dbReference type="GO" id="GO:0030970">
    <property type="term" value="P:retrograde protein transport, ER to cytosol"/>
    <property type="evidence" value="ECO:0007669"/>
    <property type="project" value="TreeGrafter"/>
</dbReference>
<evidence type="ECO:0000256" key="3">
    <source>
        <dbReference type="ARBA" id="ARBA00022824"/>
    </source>
</evidence>
<comment type="function">
    <text evidence="5">Probable lectin that binds selectively to improperly folded lumenal proteins. May function in endoplasmic reticulum quality control and endoplasmic reticulum-associated degradation (ERAD) of both non-glycosylated proteins and glycoproteins.</text>
</comment>
<dbReference type="InterPro" id="IPR012913">
    <property type="entry name" value="OS9-like_dom"/>
</dbReference>
<dbReference type="Ensembl" id="ENSOTST00005183483.1">
    <property type="protein sequence ID" value="ENSOTSP00005113049.1"/>
    <property type="gene ID" value="ENSOTSG00005035877.2"/>
</dbReference>
<dbReference type="SUPFAM" id="SSF50911">
    <property type="entry name" value="Mannose 6-phosphate receptor domain"/>
    <property type="match status" value="1"/>
</dbReference>
<evidence type="ECO:0000256" key="6">
    <source>
        <dbReference type="RuleBase" id="RU369099"/>
    </source>
</evidence>
<evidence type="ECO:0000256" key="1">
    <source>
        <dbReference type="ARBA" id="ARBA00004319"/>
    </source>
</evidence>
<dbReference type="Pfam" id="PF07915">
    <property type="entry name" value="PRKCSH"/>
    <property type="match status" value="2"/>
</dbReference>
<evidence type="ECO:0000259" key="8">
    <source>
        <dbReference type="PROSITE" id="PS51914"/>
    </source>
</evidence>
<dbReference type="InterPro" id="IPR044865">
    <property type="entry name" value="MRH_dom"/>
</dbReference>
<keyword evidence="4" id="KW-1015">Disulfide bond</keyword>
<accession>A0AAZ3PAZ8</accession>
<comment type="similarity">
    <text evidence="6">Belongs to the OS-9 family.</text>
</comment>
<dbReference type="InterPro" id="IPR045149">
    <property type="entry name" value="OS-9-like"/>
</dbReference>
<dbReference type="GeneTree" id="ENSGT00530000063603"/>
<dbReference type="InterPro" id="IPR009011">
    <property type="entry name" value="Man6P_isomerase_rcpt-bd_dom_sf"/>
</dbReference>
<sequence length="278" mass="31463">MDGTRLLFVLFGGLLEVYCGVSANRGGSPSFTDEIPFKINWPGSEFTLPTSGAFYKEDDFVIMTTTEKEKYKCLLPSLSNGDGDDDKVYAGPTPGDLLDPLFKESSCSYRIESYWTYEVCHGKHVRQYHEEKETGQVKRVLQGVGWWKYEFCYGKHVHQYHEDKEQGKNIVVVGSWNAEEHLQWAQKNVARSYQFKDDGVQKVKLVSLFYGHGDVCDLTGKPRQVIVKLKCKESESPHAVTVYMLEPQTCQYVLGVESPVICQILDTADEKGLLSISS</sequence>
<reference evidence="9" key="2">
    <citation type="submission" date="2025-08" db="UniProtKB">
        <authorList>
            <consortium name="Ensembl"/>
        </authorList>
    </citation>
    <scope>IDENTIFICATION</scope>
</reference>
<comment type="subcellular location">
    <subcellularLocation>
        <location evidence="1 6">Endoplasmic reticulum lumen</location>
    </subcellularLocation>
</comment>
<evidence type="ECO:0000256" key="2">
    <source>
        <dbReference type="ARBA" id="ARBA00022729"/>
    </source>
</evidence>
<organism evidence="9 10">
    <name type="scientific">Oncorhynchus tshawytscha</name>
    <name type="common">Chinook salmon</name>
    <name type="synonym">Salmo tshawytscha</name>
    <dbReference type="NCBI Taxonomy" id="74940"/>
    <lineage>
        <taxon>Eukaryota</taxon>
        <taxon>Metazoa</taxon>
        <taxon>Chordata</taxon>
        <taxon>Craniata</taxon>
        <taxon>Vertebrata</taxon>
        <taxon>Euteleostomi</taxon>
        <taxon>Actinopterygii</taxon>
        <taxon>Neopterygii</taxon>
        <taxon>Teleostei</taxon>
        <taxon>Protacanthopterygii</taxon>
        <taxon>Salmoniformes</taxon>
        <taxon>Salmonidae</taxon>
        <taxon>Salmoninae</taxon>
        <taxon>Oncorhynchus</taxon>
    </lineage>
</organism>
<reference evidence="10" key="1">
    <citation type="journal article" date="2018" name="PLoS ONE">
        <title>Chinook salmon (Oncorhynchus tshawytscha) genome and transcriptome.</title>
        <authorList>
            <person name="Christensen K.A."/>
            <person name="Leong J.S."/>
            <person name="Sakhrani D."/>
            <person name="Biagi C.A."/>
            <person name="Minkley D.R."/>
            <person name="Withler R.E."/>
            <person name="Rondeau E.B."/>
            <person name="Koop B.F."/>
            <person name="Devlin R.H."/>
        </authorList>
    </citation>
    <scope>NUCLEOTIDE SEQUENCE [LARGE SCALE GENOMIC DNA]</scope>
</reference>
<keyword evidence="6" id="KW-0430">Lectin</keyword>
<dbReference type="FunFam" id="2.70.130.10:FF:000001">
    <property type="entry name" value="Endoplasmic reticulum lectin 1"/>
    <property type="match status" value="1"/>
</dbReference>
<evidence type="ECO:0000256" key="5">
    <source>
        <dbReference type="ARBA" id="ARBA00037585"/>
    </source>
</evidence>
<dbReference type="PROSITE" id="PS51914">
    <property type="entry name" value="MRH"/>
    <property type="match status" value="1"/>
</dbReference>
<dbReference type="PANTHER" id="PTHR15414:SF0">
    <property type="entry name" value="ENDOPLASMIC RETICULUM LECTIN 1"/>
    <property type="match status" value="1"/>
</dbReference>
<feature type="domain" description="MRH" evidence="8">
    <location>
        <begin position="105"/>
        <end position="264"/>
    </location>
</feature>
<name>A0AAZ3PAZ8_ONCTS</name>
<feature type="signal peptide" evidence="7">
    <location>
        <begin position="1"/>
        <end position="23"/>
    </location>
</feature>
<gene>
    <name evidence="9" type="primary">ERLEC1</name>
</gene>
<keyword evidence="2 7" id="KW-0732">Signal</keyword>
<dbReference type="GO" id="GO:0030246">
    <property type="term" value="F:carbohydrate binding"/>
    <property type="evidence" value="ECO:0007669"/>
    <property type="project" value="UniProtKB-UniRule"/>
</dbReference>
<evidence type="ECO:0000256" key="4">
    <source>
        <dbReference type="ARBA" id="ARBA00023157"/>
    </source>
</evidence>
<dbReference type="AlphaFoldDB" id="A0AAZ3PAZ8"/>
<dbReference type="GO" id="GO:0030968">
    <property type="term" value="P:endoplasmic reticulum unfolded protein response"/>
    <property type="evidence" value="ECO:0007669"/>
    <property type="project" value="UniProtKB-UniRule"/>
</dbReference>
<dbReference type="PANTHER" id="PTHR15414">
    <property type="entry name" value="OS-9-RELATED"/>
    <property type="match status" value="1"/>
</dbReference>
<proteinExistence type="inferred from homology"/>
<evidence type="ECO:0000313" key="9">
    <source>
        <dbReference type="Ensembl" id="ENSOTSP00005113049.1"/>
    </source>
</evidence>
<dbReference type="Gene3D" id="2.70.130.10">
    <property type="entry name" value="Mannose-6-phosphate receptor binding domain"/>
    <property type="match status" value="2"/>
</dbReference>
<evidence type="ECO:0000313" key="10">
    <source>
        <dbReference type="Proteomes" id="UP000694402"/>
    </source>
</evidence>
<comment type="function">
    <text evidence="6">Lectin involved in the quality control of the secretory pathway. As a member of the endoplasmic reticulum-associated degradation lumenal (ERAD-L) surveillance system, targets misfolded endoplasmic reticulum lumenal glycoproteins for degradation.</text>
</comment>
<keyword evidence="3 6" id="KW-0256">Endoplasmic reticulum</keyword>
<keyword evidence="10" id="KW-1185">Reference proteome</keyword>
<feature type="chain" id="PRO_5044295797" description="Endoplasmic reticulum lectin" evidence="7">
    <location>
        <begin position="24"/>
        <end position="278"/>
    </location>
</feature>